<reference evidence="2 3" key="1">
    <citation type="submission" date="2014-06" db="EMBL/GenBank/DDBJ databases">
        <title>Whole Genome Sequences of Three Symbiotic Endozoicomonas Bacteria.</title>
        <authorList>
            <person name="Neave M.J."/>
            <person name="Apprill A."/>
            <person name="Voolstra C.R."/>
        </authorList>
    </citation>
    <scope>NUCLEOTIDE SEQUENCE [LARGE SCALE GENOMIC DNA]</scope>
    <source>
        <strain evidence="2 3">DSM 22380</strain>
    </source>
</reference>
<organism evidence="2 3">
    <name type="scientific">Endozoicomonas elysicola</name>
    <dbReference type="NCBI Taxonomy" id="305900"/>
    <lineage>
        <taxon>Bacteria</taxon>
        <taxon>Pseudomonadati</taxon>
        <taxon>Pseudomonadota</taxon>
        <taxon>Gammaproteobacteria</taxon>
        <taxon>Oceanospirillales</taxon>
        <taxon>Endozoicomonadaceae</taxon>
        <taxon>Endozoicomonas</taxon>
    </lineage>
</organism>
<dbReference type="STRING" id="305900.GV64_08455"/>
<keyword evidence="1" id="KW-1133">Transmembrane helix</keyword>
<keyword evidence="1" id="KW-0472">Membrane</keyword>
<dbReference type="EMBL" id="JOJP01000001">
    <property type="protein sequence ID" value="KEI70771.1"/>
    <property type="molecule type" value="Genomic_DNA"/>
</dbReference>
<comment type="caution">
    <text evidence="2">The sequence shown here is derived from an EMBL/GenBank/DDBJ whole genome shotgun (WGS) entry which is preliminary data.</text>
</comment>
<evidence type="ECO:0000313" key="3">
    <source>
        <dbReference type="Proteomes" id="UP000027997"/>
    </source>
</evidence>
<feature type="transmembrane region" description="Helical" evidence="1">
    <location>
        <begin position="67"/>
        <end position="87"/>
    </location>
</feature>
<evidence type="ECO:0000256" key="1">
    <source>
        <dbReference type="SAM" id="Phobius"/>
    </source>
</evidence>
<gene>
    <name evidence="2" type="ORF">GV64_08455</name>
</gene>
<evidence type="ECO:0000313" key="2">
    <source>
        <dbReference type="EMBL" id="KEI70771.1"/>
    </source>
</evidence>
<dbReference type="Proteomes" id="UP000027997">
    <property type="component" value="Unassembled WGS sequence"/>
</dbReference>
<keyword evidence="3" id="KW-1185">Reference proteome</keyword>
<dbReference type="AlphaFoldDB" id="A0A081K9E5"/>
<feature type="transmembrane region" description="Helical" evidence="1">
    <location>
        <begin position="43"/>
        <end position="61"/>
    </location>
</feature>
<feature type="transmembrane region" description="Helical" evidence="1">
    <location>
        <begin position="12"/>
        <end position="31"/>
    </location>
</feature>
<keyword evidence="1" id="KW-0812">Transmembrane</keyword>
<protein>
    <submittedName>
        <fullName evidence="2">Uncharacterized protein</fullName>
    </submittedName>
</protein>
<proteinExistence type="predicted"/>
<accession>A0A081K9E5</accession>
<name>A0A081K9E5_9GAMM</name>
<sequence>MSIEGVVLMKKWVPGWDIPLIMLVLAVEVLLINTLSGPDNAPLSLSIVDAVGSIAFVFTYFHVPVPVALFLTGVMLLIPACLLTLLIRRLLSRS</sequence>